<dbReference type="PANTHER" id="PTHR48107">
    <property type="entry name" value="NADPH-DEPENDENT ALDEHYDE REDUCTASE-LIKE PROTEIN, CHLOROPLASTIC-RELATED"/>
    <property type="match status" value="1"/>
</dbReference>
<gene>
    <name evidence="3" type="ORF">ASN_582</name>
</gene>
<dbReference type="PRINTS" id="PR00080">
    <property type="entry name" value="SDRFAMILY"/>
</dbReference>
<name>A0A0U5FJJ7_9PROT</name>
<dbReference type="Pfam" id="PF13561">
    <property type="entry name" value="adh_short_C2"/>
    <property type="match status" value="1"/>
</dbReference>
<keyword evidence="2" id="KW-0560">Oxidoreductase</keyword>
<dbReference type="Proteomes" id="UP000056109">
    <property type="component" value="Chromosome I"/>
</dbReference>
<reference evidence="4" key="1">
    <citation type="submission" date="2014-09" db="EMBL/GenBank/DDBJ databases">
        <authorList>
            <person name="Illeghems K.G."/>
        </authorList>
    </citation>
    <scope>NUCLEOTIDE SEQUENCE [LARGE SCALE GENOMIC DNA]</scope>
    <source>
        <strain evidence="4">108B</strain>
    </source>
</reference>
<dbReference type="PANTHER" id="PTHR48107:SF16">
    <property type="entry name" value="NADPH-DEPENDENT ALDEHYDE REDUCTASE 1, CHLOROPLASTIC"/>
    <property type="match status" value="1"/>
</dbReference>
<dbReference type="RefSeq" id="WP_058987095.1">
    <property type="nucleotide sequence ID" value="NZ_LN606600.1"/>
</dbReference>
<dbReference type="PRINTS" id="PR00081">
    <property type="entry name" value="GDHRDH"/>
</dbReference>
<evidence type="ECO:0000256" key="1">
    <source>
        <dbReference type="ARBA" id="ARBA00006484"/>
    </source>
</evidence>
<sequence length="286" mass="30402">MPLTISPQSQSHQPGIEKVMKPLAVHIRPDYRGSGKLTNRKALITGGDSGIGRSAALHFAREGADVAIIYLEEHEDAQETVRPIKNEGRKAIAIPGDVASSTFCNEAVKQTVEALGGLDIVVNNAGVQYVSEDLTDITDEVWQHHMDVNINGYFYITRAALPHLKKGATIISTSSINAFSGNKSLVAYTTTKAAEMGFTRALALQLADKGIRVNAVAPGPVWTPLQPASWGPVDPQAVAELGSDTPMGRCGEPAELGPAYVYLASEDSSFMTGQTLHVNGGKIING</sequence>
<dbReference type="Gene3D" id="3.40.50.720">
    <property type="entry name" value="NAD(P)-binding Rossmann-like Domain"/>
    <property type="match status" value="1"/>
</dbReference>
<dbReference type="PATRIC" id="fig|446692.3.peg.549"/>
<dbReference type="GO" id="GO:0016614">
    <property type="term" value="F:oxidoreductase activity, acting on CH-OH group of donors"/>
    <property type="evidence" value="ECO:0007669"/>
    <property type="project" value="UniProtKB-ARBA"/>
</dbReference>
<evidence type="ECO:0000313" key="4">
    <source>
        <dbReference type="Proteomes" id="UP000056109"/>
    </source>
</evidence>
<dbReference type="KEGG" id="asz:ASN_582"/>
<evidence type="ECO:0000256" key="2">
    <source>
        <dbReference type="ARBA" id="ARBA00023002"/>
    </source>
</evidence>
<dbReference type="InterPro" id="IPR036291">
    <property type="entry name" value="NAD(P)-bd_dom_sf"/>
</dbReference>
<dbReference type="EMBL" id="LN606600">
    <property type="protein sequence ID" value="CEF39997.1"/>
    <property type="molecule type" value="Genomic_DNA"/>
</dbReference>
<dbReference type="SUPFAM" id="SSF51735">
    <property type="entry name" value="NAD(P)-binding Rossmann-fold domains"/>
    <property type="match status" value="1"/>
</dbReference>
<accession>A0A0U5FJJ7</accession>
<evidence type="ECO:0000313" key="3">
    <source>
        <dbReference type="EMBL" id="CEF39997.1"/>
    </source>
</evidence>
<dbReference type="NCBIfam" id="NF005559">
    <property type="entry name" value="PRK07231.1"/>
    <property type="match status" value="1"/>
</dbReference>
<dbReference type="GeneID" id="34781767"/>
<organism evidence="3 4">
    <name type="scientific">Acetobacter senegalensis</name>
    <dbReference type="NCBI Taxonomy" id="446692"/>
    <lineage>
        <taxon>Bacteria</taxon>
        <taxon>Pseudomonadati</taxon>
        <taxon>Pseudomonadota</taxon>
        <taxon>Alphaproteobacteria</taxon>
        <taxon>Acetobacterales</taxon>
        <taxon>Acetobacteraceae</taxon>
        <taxon>Acetobacter</taxon>
    </lineage>
</organism>
<protein>
    <submittedName>
        <fullName evidence="3">Short-chain dehydrogenase/reductase SDR</fullName>
    </submittedName>
</protein>
<proteinExistence type="inferred from homology"/>
<dbReference type="FunFam" id="3.40.50.720:FF:000084">
    <property type="entry name" value="Short-chain dehydrogenase reductase"/>
    <property type="match status" value="1"/>
</dbReference>
<dbReference type="InterPro" id="IPR002347">
    <property type="entry name" value="SDR_fam"/>
</dbReference>
<keyword evidence="4" id="KW-1185">Reference proteome</keyword>
<comment type="similarity">
    <text evidence="1">Belongs to the short-chain dehydrogenases/reductases (SDR) family.</text>
</comment>
<dbReference type="AlphaFoldDB" id="A0A0U5FJJ7"/>